<reference evidence="2 3" key="1">
    <citation type="submission" date="2021-06" db="EMBL/GenBank/DDBJ databases">
        <authorList>
            <person name="Lee D.H."/>
        </authorList>
    </citation>
    <scope>NUCLEOTIDE SEQUENCE [LARGE SCALE GENOMIC DNA]</scope>
    <source>
        <strain evidence="2 3">MMS21-HV4-11</strain>
    </source>
</reference>
<evidence type="ECO:0008006" key="4">
    <source>
        <dbReference type="Google" id="ProtNLM"/>
    </source>
</evidence>
<dbReference type="Proteomes" id="UP000727907">
    <property type="component" value="Unassembled WGS sequence"/>
</dbReference>
<proteinExistence type="predicted"/>
<sequence length="156" mass="17064">MPLHWTIDSQKALFHVIAEGFVDKADADRMIDVMVASDILHYRKLFDGSAGDTRLSPMDVFTIGVRLRELHATGPMGPLAVVVPEDKYVLLSRVLGMLAVAKRPMRIFNDPAKARAWMESAAIRASTPVPVSVVDEGASRESDEGTGHPEERPSPS</sequence>
<name>A0ABS6IN90_9HYPH</name>
<gene>
    <name evidence="2" type="ORF">KQ910_12985</name>
</gene>
<evidence type="ECO:0000313" key="2">
    <source>
        <dbReference type="EMBL" id="MBU8874683.1"/>
    </source>
</evidence>
<keyword evidence="3" id="KW-1185">Reference proteome</keyword>
<feature type="region of interest" description="Disordered" evidence="1">
    <location>
        <begin position="128"/>
        <end position="156"/>
    </location>
</feature>
<dbReference type="EMBL" id="JAHOPB010000001">
    <property type="protein sequence ID" value="MBU8874683.1"/>
    <property type="molecule type" value="Genomic_DNA"/>
</dbReference>
<comment type="caution">
    <text evidence="2">The sequence shown here is derived from an EMBL/GenBank/DDBJ whole genome shotgun (WGS) entry which is preliminary data.</text>
</comment>
<feature type="compositionally biased region" description="Basic and acidic residues" evidence="1">
    <location>
        <begin position="137"/>
        <end position="156"/>
    </location>
</feature>
<evidence type="ECO:0000313" key="3">
    <source>
        <dbReference type="Proteomes" id="UP000727907"/>
    </source>
</evidence>
<evidence type="ECO:0000256" key="1">
    <source>
        <dbReference type="SAM" id="MobiDB-lite"/>
    </source>
</evidence>
<dbReference type="RefSeq" id="WP_216960635.1">
    <property type="nucleotide sequence ID" value="NZ_JAHOPB010000001.1"/>
</dbReference>
<organism evidence="2 3">
    <name type="scientific">Reyranella humidisoli</name>
    <dbReference type="NCBI Taxonomy" id="2849149"/>
    <lineage>
        <taxon>Bacteria</taxon>
        <taxon>Pseudomonadati</taxon>
        <taxon>Pseudomonadota</taxon>
        <taxon>Alphaproteobacteria</taxon>
        <taxon>Hyphomicrobiales</taxon>
        <taxon>Reyranellaceae</taxon>
        <taxon>Reyranella</taxon>
    </lineage>
</organism>
<protein>
    <recommendedName>
        <fullName evidence="4">SpoIIAA-like protein</fullName>
    </recommendedName>
</protein>
<accession>A0ABS6IN90</accession>